<dbReference type="Proteomes" id="UP000264605">
    <property type="component" value="Chromosome"/>
</dbReference>
<evidence type="ECO:0000313" key="4">
    <source>
        <dbReference type="Proteomes" id="UP000183805"/>
    </source>
</evidence>
<feature type="signal peptide" evidence="1">
    <location>
        <begin position="1"/>
        <end position="21"/>
    </location>
</feature>
<proteinExistence type="predicted"/>
<keyword evidence="1" id="KW-0732">Signal</keyword>
<dbReference type="EMBL" id="FPAZ01000006">
    <property type="protein sequence ID" value="SFT62941.1"/>
    <property type="molecule type" value="Genomic_DNA"/>
</dbReference>
<keyword evidence="4" id="KW-1185">Reference proteome</keyword>
<name>A0AAD0WD46_9GAMM</name>
<organism evidence="2 5">
    <name type="scientific">Pseudoalteromonas lipolytica</name>
    <dbReference type="NCBI Taxonomy" id="570156"/>
    <lineage>
        <taxon>Bacteria</taxon>
        <taxon>Pseudomonadati</taxon>
        <taxon>Pseudomonadota</taxon>
        <taxon>Gammaproteobacteria</taxon>
        <taxon>Alteromonadales</taxon>
        <taxon>Pseudoalteromonadaceae</taxon>
        <taxon>Pseudoalteromonas</taxon>
    </lineage>
</organism>
<evidence type="ECO:0000313" key="3">
    <source>
        <dbReference type="EMBL" id="SFT62941.1"/>
    </source>
</evidence>
<dbReference type="KEGG" id="pdj:D0907_12700"/>
<dbReference type="GeneID" id="99506329"/>
<dbReference type="RefSeq" id="WP_036966338.1">
    <property type="nucleotide sequence ID" value="NZ_CP032090.1"/>
</dbReference>
<feature type="chain" id="PRO_5042041752" evidence="1">
    <location>
        <begin position="22"/>
        <end position="370"/>
    </location>
</feature>
<evidence type="ECO:0000256" key="1">
    <source>
        <dbReference type="SAM" id="SignalP"/>
    </source>
</evidence>
<reference evidence="3 4" key="1">
    <citation type="submission" date="2016-10" db="EMBL/GenBank/DDBJ databases">
        <authorList>
            <person name="Varghese N."/>
            <person name="Submissions S."/>
        </authorList>
    </citation>
    <scope>NUCLEOTIDE SEQUENCE [LARGE SCALE GENOMIC DNA]</scope>
    <source>
        <strain evidence="3 4">CGMCC 1.8499</strain>
    </source>
</reference>
<evidence type="ECO:0000313" key="2">
    <source>
        <dbReference type="EMBL" id="AXV66069.1"/>
    </source>
</evidence>
<gene>
    <name evidence="2" type="ORF">D0907_12700</name>
    <name evidence="3" type="ORF">SAMN04487854_10612</name>
</gene>
<protein>
    <submittedName>
        <fullName evidence="2">Uncharacterized protein</fullName>
    </submittedName>
</protein>
<accession>A0AAD0WD46</accession>
<dbReference type="EMBL" id="CP032090">
    <property type="protein sequence ID" value="AXV66069.1"/>
    <property type="molecule type" value="Genomic_DNA"/>
</dbReference>
<evidence type="ECO:0000313" key="5">
    <source>
        <dbReference type="Proteomes" id="UP000264605"/>
    </source>
</evidence>
<sequence>MKTMKVILISLLCLYSFSGVADIQSEAFFCKQCTSKDIARTIAKNEYVNPKKCYPEDPNRPMNDANMICSSVQKNVVLVNPDTKAVYSFLLGHSNVAPIFPTLALDMTLSQNQIEGYQAVVDYNAALNYAVSNIQNYKAINSQYLMTFNAKATRTSSSASCPDNSALSIIVEPNKINQLKELMNLSLMFNLESSPSADVLDRINNSGRVSSTSVGVNLMGVNFTVQYTDETKKPTLIWEFEQSEKESSFKDGLVFDYEIYLHDSNGAPRARYTIIDEASRVAGMTLSALKGHDAGPSVIDNECTLDKLAELNETGMFTNSNGDVLGFNGSDGATNTVINGAGSGRTCTIFFQQYGTGDTIVFRVPRSMCN</sequence>
<dbReference type="AlphaFoldDB" id="A0AAD0WD46"/>
<reference evidence="2 5" key="2">
    <citation type="submission" date="2018-08" db="EMBL/GenBank/DDBJ databases">
        <title>Draft genome sequence of Pseudoalteromonas donghaensis HJ51.</title>
        <authorList>
            <person name="Oh J."/>
            <person name="Roh D."/>
        </authorList>
    </citation>
    <scope>NUCLEOTIDE SEQUENCE [LARGE SCALE GENOMIC DNA]</scope>
    <source>
        <strain evidence="2 5">HJ51</strain>
    </source>
</reference>
<dbReference type="Proteomes" id="UP000183805">
    <property type="component" value="Unassembled WGS sequence"/>
</dbReference>